<organism evidence="1 2">
    <name type="scientific">Mycolicibacterium elephantis</name>
    <dbReference type="NCBI Taxonomy" id="81858"/>
    <lineage>
        <taxon>Bacteria</taxon>
        <taxon>Bacillati</taxon>
        <taxon>Actinomycetota</taxon>
        <taxon>Actinomycetes</taxon>
        <taxon>Mycobacteriales</taxon>
        <taxon>Mycobacteriaceae</taxon>
        <taxon>Mycolicibacterium</taxon>
    </lineage>
</organism>
<dbReference type="Proteomes" id="UP000192772">
    <property type="component" value="Unassembled WGS sequence"/>
</dbReference>
<dbReference type="InterPro" id="IPR038396">
    <property type="entry name" value="SpoIIAA-like_sf"/>
</dbReference>
<dbReference type="AlphaFoldDB" id="A0A0M2ZH27"/>
<gene>
    <name evidence="1" type="ORF">BST23_19475</name>
</gene>
<protein>
    <submittedName>
        <fullName evidence="1">STAS/SEC14 domain-containing protein</fullName>
    </submittedName>
</protein>
<dbReference type="InterPro" id="IPR021866">
    <property type="entry name" value="SpoIIAA-like"/>
</dbReference>
<dbReference type="STRING" id="81858.BST23_19475"/>
<dbReference type="OrthoDB" id="4729899at2"/>
<reference evidence="1 2" key="1">
    <citation type="submission" date="2017-02" db="EMBL/GenBank/DDBJ databases">
        <title>The new phylogeny of genus Mycobacterium.</title>
        <authorList>
            <person name="Tortoli E."/>
            <person name="Trovato A."/>
            <person name="Cirillo D.M."/>
        </authorList>
    </citation>
    <scope>NUCLEOTIDE SEQUENCE [LARGE SCALE GENOMIC DNA]</scope>
    <source>
        <strain evidence="1 2">FI-09383</strain>
    </source>
</reference>
<evidence type="ECO:0000313" key="2">
    <source>
        <dbReference type="Proteomes" id="UP000192772"/>
    </source>
</evidence>
<evidence type="ECO:0000313" key="1">
    <source>
        <dbReference type="EMBL" id="ORA62894.1"/>
    </source>
</evidence>
<proteinExistence type="predicted"/>
<dbReference type="Pfam" id="PF11964">
    <property type="entry name" value="SpoIIAA-like"/>
    <property type="match status" value="1"/>
</dbReference>
<dbReference type="RefSeq" id="WP_046751807.1">
    <property type="nucleotide sequence ID" value="NZ_LBNO01000025.1"/>
</dbReference>
<accession>A0A0M2ZH27</accession>
<dbReference type="EMBL" id="MVHP01000025">
    <property type="protein sequence ID" value="ORA62894.1"/>
    <property type="molecule type" value="Genomic_DNA"/>
</dbReference>
<dbReference type="Gene3D" id="3.40.50.10600">
    <property type="entry name" value="SpoIIaa-like domains"/>
    <property type="match status" value="1"/>
</dbReference>
<dbReference type="InterPro" id="IPR036513">
    <property type="entry name" value="STAS_dom_sf"/>
</dbReference>
<name>A0A0M2ZH27_9MYCO</name>
<sequence>MIEFEPTTAADGLVVHARGKLTSQDYREVLAPRVRSMLDRTPTLKVMFVIDEDFEGWTLAAAWANTVFDFKHRRDFAKVAMVGAPRWEQWCVNVAASLLMTGQLATFRRDELPQAWEWLRA</sequence>
<comment type="caution">
    <text evidence="1">The sequence shown here is derived from an EMBL/GenBank/DDBJ whole genome shotgun (WGS) entry which is preliminary data.</text>
</comment>
<dbReference type="SUPFAM" id="SSF52091">
    <property type="entry name" value="SpoIIaa-like"/>
    <property type="match status" value="1"/>
</dbReference>